<evidence type="ECO:0008006" key="6">
    <source>
        <dbReference type="Google" id="ProtNLM"/>
    </source>
</evidence>
<dbReference type="STRING" id="13333.W1NIA3"/>
<evidence type="ECO:0000313" key="4">
    <source>
        <dbReference type="EMBL" id="ERM95213.1"/>
    </source>
</evidence>
<evidence type="ECO:0000313" key="5">
    <source>
        <dbReference type="Proteomes" id="UP000017836"/>
    </source>
</evidence>
<gene>
    <name evidence="4" type="ORF">AMTR_s00009p00266980</name>
</gene>
<dbReference type="SUPFAM" id="SSF54631">
    <property type="entry name" value="CBS-domain pair"/>
    <property type="match status" value="1"/>
</dbReference>
<feature type="region of interest" description="Disordered" evidence="3">
    <location>
        <begin position="285"/>
        <end position="325"/>
    </location>
</feature>
<dbReference type="eggNOG" id="ENOG502QQK4">
    <property type="taxonomic scope" value="Eukaryota"/>
</dbReference>
<dbReference type="InterPro" id="IPR046342">
    <property type="entry name" value="CBS_dom_sf"/>
</dbReference>
<name>W1NIA3_AMBTC</name>
<feature type="compositionally biased region" description="Acidic residues" evidence="3">
    <location>
        <begin position="289"/>
        <end position="298"/>
    </location>
</feature>
<dbReference type="AlphaFoldDB" id="W1NIA3"/>
<protein>
    <recommendedName>
        <fullName evidence="6">CBS domain-containing protein</fullName>
    </recommendedName>
</protein>
<dbReference type="Gramene" id="ERM95213">
    <property type="protein sequence ID" value="ERM95213"/>
    <property type="gene ID" value="AMTR_s00009p00266980"/>
</dbReference>
<dbReference type="HOGENOM" id="CLU_056468_0_0_1"/>
<keyword evidence="2" id="KW-0129">CBS domain</keyword>
<keyword evidence="5" id="KW-1185">Reference proteome</keyword>
<dbReference type="EMBL" id="KI397501">
    <property type="protein sequence ID" value="ERM95213.1"/>
    <property type="molecule type" value="Genomic_DNA"/>
</dbReference>
<sequence>MAVSLSQHEVSDLCLGRPPLKWLPESATVGDALSQLRANTVSENCIVVWSCDPAISSPFDYEECVCLGTVCMVDIICFLVREENLARPDQALHSPVSVLLPKVPGLVRLVQPNYSLSKALEILVVEGAEILIVPIGNTRKAMKKPATRREFCCLTREDLVRYFLNSVGLFSPLPACSISELKLIRTDYPSLNHTAPSSKAITALLRHVPVAVTAGGDTLIGEISPEALALCEEAAAPALATLYAGDLLAFLDSNAPTPFISHIRDMCPVALDAWSHDLTLSMLTASSEDSSEASDEEFTAGSPTGPLPPPAPPVLARARRSGSFSTSRGRRAEAVVCRAWSSLVAVMVQALAHRATHVWVCEDEECSLVGVVTFRDILGAFWDHINAPAVA</sequence>
<dbReference type="OrthoDB" id="681454at2759"/>
<organism evidence="4 5">
    <name type="scientific">Amborella trichopoda</name>
    <dbReference type="NCBI Taxonomy" id="13333"/>
    <lineage>
        <taxon>Eukaryota</taxon>
        <taxon>Viridiplantae</taxon>
        <taxon>Streptophyta</taxon>
        <taxon>Embryophyta</taxon>
        <taxon>Tracheophyta</taxon>
        <taxon>Spermatophyta</taxon>
        <taxon>Magnoliopsida</taxon>
        <taxon>Amborellales</taxon>
        <taxon>Amborellaceae</taxon>
        <taxon>Amborella</taxon>
    </lineage>
</organism>
<dbReference type="PANTHER" id="PTHR13780">
    <property type="entry name" value="AMP-ACTIVATED PROTEIN KINASE, GAMMA REGULATORY SUBUNIT"/>
    <property type="match status" value="1"/>
</dbReference>
<dbReference type="KEGG" id="atr:18423112"/>
<dbReference type="OMA" id="VDYHSPA"/>
<keyword evidence="1" id="KW-0677">Repeat</keyword>
<accession>W1NIA3</accession>
<reference evidence="5" key="1">
    <citation type="journal article" date="2013" name="Science">
        <title>The Amborella genome and the evolution of flowering plants.</title>
        <authorList>
            <consortium name="Amborella Genome Project"/>
        </authorList>
    </citation>
    <scope>NUCLEOTIDE SEQUENCE [LARGE SCALE GENOMIC DNA]</scope>
</reference>
<dbReference type="PANTHER" id="PTHR13780:SF128">
    <property type="entry name" value="CBS DOMAIN-CONTAINING PROTEIN"/>
    <property type="match status" value="1"/>
</dbReference>
<dbReference type="Proteomes" id="UP000017836">
    <property type="component" value="Unassembled WGS sequence"/>
</dbReference>
<evidence type="ECO:0000256" key="3">
    <source>
        <dbReference type="SAM" id="MobiDB-lite"/>
    </source>
</evidence>
<dbReference type="InterPro" id="IPR050511">
    <property type="entry name" value="AMPK_gamma/SDS23_families"/>
</dbReference>
<proteinExistence type="predicted"/>
<evidence type="ECO:0000256" key="1">
    <source>
        <dbReference type="ARBA" id="ARBA00022737"/>
    </source>
</evidence>
<evidence type="ECO:0000256" key="2">
    <source>
        <dbReference type="ARBA" id="ARBA00023122"/>
    </source>
</evidence>
<dbReference type="Gene3D" id="3.10.580.10">
    <property type="entry name" value="CBS-domain"/>
    <property type="match status" value="1"/>
</dbReference>